<keyword evidence="4 5" id="KW-0326">Glycosidase</keyword>
<dbReference type="InterPro" id="IPR013785">
    <property type="entry name" value="Aldolase_TIM"/>
</dbReference>
<dbReference type="Gene3D" id="2.60.40.1180">
    <property type="entry name" value="Golgi alpha-mannosidase II"/>
    <property type="match status" value="1"/>
</dbReference>
<evidence type="ECO:0000256" key="4">
    <source>
        <dbReference type="ARBA" id="ARBA00023295"/>
    </source>
</evidence>
<dbReference type="GO" id="GO:0016052">
    <property type="term" value="P:carbohydrate catabolic process"/>
    <property type="evidence" value="ECO:0007669"/>
    <property type="project" value="InterPro"/>
</dbReference>
<feature type="domain" description="Glycosyl hydrolase family 36 N-terminal" evidence="8">
    <location>
        <begin position="30"/>
        <end position="276"/>
    </location>
</feature>
<dbReference type="AlphaFoldDB" id="A0A650ER60"/>
<keyword evidence="3 5" id="KW-0378">Hydrolase</keyword>
<feature type="active site" description="Proton donor" evidence="6">
    <location>
        <position position="532"/>
    </location>
</feature>
<dbReference type="InterPro" id="IPR038417">
    <property type="entry name" value="Alpga-gal_N_sf"/>
</dbReference>
<name>A0A650ER60_9SPIO</name>
<proteinExistence type="inferred from homology"/>
<dbReference type="Pfam" id="PF02065">
    <property type="entry name" value="Melibiase"/>
    <property type="match status" value="1"/>
</dbReference>
<evidence type="ECO:0000256" key="2">
    <source>
        <dbReference type="ARBA" id="ARBA00012755"/>
    </source>
</evidence>
<protein>
    <recommendedName>
        <fullName evidence="2 5">Alpha-galactosidase</fullName>
        <ecNumber evidence="2 5">3.2.1.22</ecNumber>
    </recommendedName>
</protein>
<organism evidence="9">
    <name type="scientific">uncultured Spirochaetaceae bacterium</name>
    <dbReference type="NCBI Taxonomy" id="201186"/>
    <lineage>
        <taxon>Bacteria</taxon>
        <taxon>Pseudomonadati</taxon>
        <taxon>Spirochaetota</taxon>
        <taxon>Spirochaetia</taxon>
        <taxon>Spirochaetales</taxon>
        <taxon>Spirochaetaceae</taxon>
        <taxon>environmental samples</taxon>
    </lineage>
</organism>
<dbReference type="Gene3D" id="3.20.20.70">
    <property type="entry name" value="Aldolase class I"/>
    <property type="match status" value="1"/>
</dbReference>
<evidence type="ECO:0000256" key="6">
    <source>
        <dbReference type="PIRSR" id="PIRSR005536-1"/>
    </source>
</evidence>
<dbReference type="EMBL" id="MN577574">
    <property type="protein sequence ID" value="QGT51454.1"/>
    <property type="molecule type" value="Genomic_DNA"/>
</dbReference>
<dbReference type="Pfam" id="PF16875">
    <property type="entry name" value="Glyco_hydro_36N"/>
    <property type="match status" value="1"/>
</dbReference>
<dbReference type="InterPro" id="IPR002252">
    <property type="entry name" value="Glyco_hydro_36"/>
</dbReference>
<evidence type="ECO:0000256" key="5">
    <source>
        <dbReference type="PIRNR" id="PIRNR005536"/>
    </source>
</evidence>
<evidence type="ECO:0000256" key="3">
    <source>
        <dbReference type="ARBA" id="ARBA00022801"/>
    </source>
</evidence>
<dbReference type="PANTHER" id="PTHR43053:SF3">
    <property type="entry name" value="ALPHA-GALACTOSIDASE C-RELATED"/>
    <property type="match status" value="1"/>
</dbReference>
<dbReference type="InterPro" id="IPR050985">
    <property type="entry name" value="Alpha-glycosidase_related"/>
</dbReference>
<reference evidence="9" key="1">
    <citation type="journal article" date="2020" name="J. ISSAAS">
        <title>Lactobacilli and other gastrointestinal microbiota of Peromyscus leucopus, reservoir host for agents of Lyme disease and other zoonoses in North America.</title>
        <authorList>
            <person name="Milovic A."/>
            <person name="Bassam K."/>
            <person name="Shao H."/>
            <person name="Chatzistamou I."/>
            <person name="Tufts D.M."/>
            <person name="Diuk-Wasser M."/>
            <person name="Barbour A.G."/>
        </authorList>
    </citation>
    <scope>NUCLEOTIDE SEQUENCE</scope>
    <source>
        <strain evidence="9">LL50</strain>
    </source>
</reference>
<comment type="catalytic activity">
    <reaction evidence="1 5">
        <text>Hydrolysis of terminal, non-reducing alpha-D-galactose residues in alpha-D-galactosides, including galactose oligosaccharides, galactomannans and galactolipids.</text>
        <dbReference type="EC" id="3.2.1.22"/>
    </reaction>
</comment>
<dbReference type="PRINTS" id="PR00743">
    <property type="entry name" value="GLHYDRLASE36"/>
</dbReference>
<evidence type="ECO:0000313" key="9">
    <source>
        <dbReference type="EMBL" id="QGT51454.1"/>
    </source>
</evidence>
<dbReference type="PANTHER" id="PTHR43053">
    <property type="entry name" value="GLYCOSIDASE FAMILY 31"/>
    <property type="match status" value="1"/>
</dbReference>
<dbReference type="GO" id="GO:0004557">
    <property type="term" value="F:alpha-galactosidase activity"/>
    <property type="evidence" value="ECO:0007669"/>
    <property type="project" value="UniProtKB-UniRule"/>
</dbReference>
<accession>A0A650ER60</accession>
<feature type="domain" description="Glycosyl hydrolase family 36 C-terminal" evidence="7">
    <location>
        <begin position="633"/>
        <end position="706"/>
    </location>
</feature>
<dbReference type="InterPro" id="IPR031705">
    <property type="entry name" value="Glyco_hydro_36_C"/>
</dbReference>
<dbReference type="EC" id="3.2.1.22" evidence="2 5"/>
<evidence type="ECO:0000256" key="1">
    <source>
        <dbReference type="ARBA" id="ARBA00001255"/>
    </source>
</evidence>
<dbReference type="InterPro" id="IPR017853">
    <property type="entry name" value="GH"/>
</dbReference>
<dbReference type="SUPFAM" id="SSF51445">
    <property type="entry name" value="(Trans)glycosidases"/>
    <property type="match status" value="1"/>
</dbReference>
<feature type="active site" description="Nucleophile" evidence="6">
    <location>
        <position position="470"/>
    </location>
</feature>
<dbReference type="InterPro" id="IPR000111">
    <property type="entry name" value="Glyco_hydro_27/36_CS"/>
</dbReference>
<dbReference type="PIRSF" id="PIRSF005536">
    <property type="entry name" value="Agal"/>
    <property type="match status" value="1"/>
</dbReference>
<dbReference type="FunFam" id="3.20.20.70:FF:000118">
    <property type="entry name" value="Alpha-galactosidase"/>
    <property type="match status" value="1"/>
</dbReference>
<dbReference type="Gene3D" id="2.70.98.60">
    <property type="entry name" value="alpha-galactosidase from lactobacil brevis"/>
    <property type="match status" value="1"/>
</dbReference>
<sequence length="711" mass="79791">MALFIENDGKLFRLVTSRTEYQMSVDRHGVLRHLWYGQKVGVPMDYLQEGQDVGFSGSPYDAGNDRAYSLDTAAQECPANGTGDYRISAIKANGGIDLRFLKYSVVKETVTIPGLPAAFGDAETLEITLIDDSAKIAVTLRYGVFEDLDLITRSAEIANCGDAEITLEKAASLSLDLPAGDWEWIHFPGRHTMERQPNRASLFEGIQESESLRGTSSHQQNPAFILCEKNCTETKGLCIGGTLLYSGIFQTAIEKNQLEQVRITMGIHPDLFRWTLRAGEHFYTPQAAMSLSMDGFEKLSHNFHRFIREHVTRGKFSDAPRPVLLNSWEAAYFDFDEEKLLSIAKEAATLGVELFVLDDGWFGRRNDDSSSLGDWFVNRDKLPHGLDGLAKSLNALGLKMGLWFEPECISEESELYRKHPDWVIAPKKRKPVRGRYQLVLDLSRKEVENYLFDTMAAILSSANIAYVKWDMNRSLCDFNDGEQPHRYILGLYSLLERLTATFPDVLFEGCSGGGGRFDAGMLYYTPQIWCSDDTDAVERTKIQFGTSFFYPASSMGSHVSAVPNHQTGRVTPLETRGVVATAGCLGYELDPRTLSEDEKNIVRAQIKRYKSLEPLIHGGKYYRLTDPTKKNVAAWMFTDGKHVLAQGVQFHTMPNTLRQTLRLRGLEAKAHYRVEETGQILTGSALMCGGLLLHRAWGDFNAFEILLTKEP</sequence>
<dbReference type="CDD" id="cd14791">
    <property type="entry name" value="GH36"/>
    <property type="match status" value="1"/>
</dbReference>
<evidence type="ECO:0000259" key="7">
    <source>
        <dbReference type="Pfam" id="PF16874"/>
    </source>
</evidence>
<dbReference type="Pfam" id="PF16874">
    <property type="entry name" value="Glyco_hydro_36C"/>
    <property type="match status" value="1"/>
</dbReference>
<gene>
    <name evidence="9" type="ORF">Unknown280_1460</name>
</gene>
<dbReference type="PROSITE" id="PS00512">
    <property type="entry name" value="ALPHA_GALACTOSIDASE"/>
    <property type="match status" value="1"/>
</dbReference>
<evidence type="ECO:0000259" key="8">
    <source>
        <dbReference type="Pfam" id="PF16875"/>
    </source>
</evidence>
<dbReference type="InterPro" id="IPR013780">
    <property type="entry name" value="Glyco_hydro_b"/>
</dbReference>
<comment type="similarity">
    <text evidence="5">Belongs to the glycosyl hydrolase.</text>
</comment>
<dbReference type="InterPro" id="IPR031704">
    <property type="entry name" value="Glyco_hydro_36_N"/>
</dbReference>